<dbReference type="Gene3D" id="3.90.930.12">
    <property type="entry name" value="Ribosomal protein L6, alpha-beta domain"/>
    <property type="match status" value="1"/>
</dbReference>
<keyword evidence="2 4" id="KW-0689">Ribosomal protein</keyword>
<dbReference type="GO" id="GO:0003735">
    <property type="term" value="F:structural constituent of ribosome"/>
    <property type="evidence" value="ECO:0007669"/>
    <property type="project" value="InterPro"/>
</dbReference>
<dbReference type="InterPro" id="IPR036789">
    <property type="entry name" value="Ribosomal_uL6-like_a/b-dom_sf"/>
</dbReference>
<sequence>MLHKIKSHRLRLPPNVKCRKIKNNLHVEGPLGKLVLNLPLDFQQKGLWLVIENLRPEEKARLQQAALGVAIGYKKQIHLVGVGYRARLEKEVLFLDLGYSHPIKISLPQGISLECLKGNVLRLKACDLSLLNQFTASLRRFRFPDPYKAKGVLYKGENIKTKEGKKT</sequence>
<dbReference type="PANTHER" id="PTHR11655">
    <property type="entry name" value="60S/50S RIBOSOMAL PROTEIN L6/L9"/>
    <property type="match status" value="1"/>
</dbReference>
<dbReference type="Pfam" id="PF00347">
    <property type="entry name" value="Ribosomal_L6"/>
    <property type="match status" value="1"/>
</dbReference>
<geneLocation type="mitochondrion" evidence="6"/>
<dbReference type="GeneID" id="63377936"/>
<evidence type="ECO:0000256" key="1">
    <source>
        <dbReference type="ARBA" id="ARBA00009356"/>
    </source>
</evidence>
<keyword evidence="3 4" id="KW-0687">Ribonucleoprotein</keyword>
<dbReference type="GO" id="GO:1990904">
    <property type="term" value="C:ribonucleoprotein complex"/>
    <property type="evidence" value="ECO:0007669"/>
    <property type="project" value="UniProtKB-KW"/>
</dbReference>
<dbReference type="InterPro" id="IPR020040">
    <property type="entry name" value="Ribosomal_uL6_a/b-dom"/>
</dbReference>
<dbReference type="PROSITE" id="PS00525">
    <property type="entry name" value="RIBOSOMAL_L6_1"/>
    <property type="match status" value="1"/>
</dbReference>
<evidence type="ECO:0000313" key="6">
    <source>
        <dbReference type="EMBL" id="QOW07615.1"/>
    </source>
</evidence>
<evidence type="ECO:0000256" key="2">
    <source>
        <dbReference type="ARBA" id="ARBA00022980"/>
    </source>
</evidence>
<name>A0A7S6UA42_9STRA</name>
<dbReference type="GO" id="GO:0019843">
    <property type="term" value="F:rRNA binding"/>
    <property type="evidence" value="ECO:0007669"/>
    <property type="project" value="InterPro"/>
</dbReference>
<dbReference type="InterPro" id="IPR000702">
    <property type="entry name" value="Ribosomal_uL6-like"/>
</dbReference>
<reference evidence="6" key="1">
    <citation type="submission" date="2020-03" db="EMBL/GenBank/DDBJ databases">
        <title>Schizocladia ischiensis organellar genomes: estimating the origin of multicellularity in heterokonts and the emergence of shallow ocean ecosystems.</title>
        <authorList>
            <person name="Phillips N."/>
            <person name="Brawn E.L."/>
            <person name="Boore J."/>
            <person name="Cheda B."/>
            <person name="Salomon M."/>
            <person name="Kawai H."/>
            <person name="Yamagishi T."/>
        </authorList>
    </citation>
    <scope>NUCLEOTIDE SEQUENCE</scope>
</reference>
<dbReference type="RefSeq" id="YP_010032401.1">
    <property type="nucleotide sequence ID" value="NC_053869.1"/>
</dbReference>
<dbReference type="InterPro" id="IPR002358">
    <property type="entry name" value="Ribosomal_uL6_CS"/>
</dbReference>
<evidence type="ECO:0000256" key="3">
    <source>
        <dbReference type="ARBA" id="ARBA00023274"/>
    </source>
</evidence>
<dbReference type="PANTHER" id="PTHR11655:SF14">
    <property type="entry name" value="LARGE RIBOSOMAL SUBUNIT PROTEIN UL6M"/>
    <property type="match status" value="1"/>
</dbReference>
<dbReference type="GO" id="GO:0005840">
    <property type="term" value="C:ribosome"/>
    <property type="evidence" value="ECO:0007669"/>
    <property type="project" value="UniProtKB-KW"/>
</dbReference>
<accession>A0A7S6UA42</accession>
<dbReference type="EMBL" id="MT259947">
    <property type="protein sequence ID" value="QOW07615.1"/>
    <property type="molecule type" value="Genomic_DNA"/>
</dbReference>
<dbReference type="InterPro" id="IPR019906">
    <property type="entry name" value="Ribosomal_uL6_bac-type"/>
</dbReference>
<dbReference type="GO" id="GO:0002181">
    <property type="term" value="P:cytoplasmic translation"/>
    <property type="evidence" value="ECO:0007669"/>
    <property type="project" value="TreeGrafter"/>
</dbReference>
<gene>
    <name evidence="6" type="primary">rpl6</name>
</gene>
<feature type="domain" description="Large ribosomal subunit protein uL6 alpha-beta" evidence="5">
    <location>
        <begin position="80"/>
        <end position="154"/>
    </location>
</feature>
<evidence type="ECO:0000259" key="5">
    <source>
        <dbReference type="Pfam" id="PF00347"/>
    </source>
</evidence>
<proteinExistence type="inferred from homology"/>
<evidence type="ECO:0000256" key="4">
    <source>
        <dbReference type="RuleBase" id="RU003869"/>
    </source>
</evidence>
<dbReference type="SUPFAM" id="SSF56053">
    <property type="entry name" value="Ribosomal protein L6"/>
    <property type="match status" value="1"/>
</dbReference>
<dbReference type="AlphaFoldDB" id="A0A7S6UA42"/>
<dbReference type="PRINTS" id="PR00059">
    <property type="entry name" value="RIBOSOMALL6"/>
</dbReference>
<protein>
    <submittedName>
        <fullName evidence="6">Ribosomal protein L6</fullName>
    </submittedName>
</protein>
<organism evidence="6">
    <name type="scientific">Schizocladia ischiensis</name>
    <dbReference type="NCBI Taxonomy" id="196139"/>
    <lineage>
        <taxon>Eukaryota</taxon>
        <taxon>Sar</taxon>
        <taxon>Stramenopiles</taxon>
        <taxon>Ochrophyta</taxon>
        <taxon>PX clade</taxon>
        <taxon>Schizocladiophyceae</taxon>
        <taxon>Schizocladiales</taxon>
        <taxon>Schizocladiaceae</taxon>
        <taxon>Schizocladia</taxon>
    </lineage>
</organism>
<keyword evidence="6" id="KW-0496">Mitochondrion</keyword>
<dbReference type="PIRSF" id="PIRSF002162">
    <property type="entry name" value="Ribosomal_L6"/>
    <property type="match status" value="1"/>
</dbReference>
<comment type="similarity">
    <text evidence="1 4">Belongs to the universal ribosomal protein uL6 family.</text>
</comment>